<protein>
    <submittedName>
        <fullName evidence="4">GNAT family N-acetyltransferase</fullName>
    </submittedName>
</protein>
<name>A0ABT2ZQL5_9RHOB</name>
<dbReference type="Proteomes" id="UP001652564">
    <property type="component" value="Unassembled WGS sequence"/>
</dbReference>
<dbReference type="CDD" id="cd04301">
    <property type="entry name" value="NAT_SF"/>
    <property type="match status" value="1"/>
</dbReference>
<dbReference type="PANTHER" id="PTHR43877">
    <property type="entry name" value="AMINOALKYLPHOSPHONATE N-ACETYLTRANSFERASE-RELATED-RELATED"/>
    <property type="match status" value="1"/>
</dbReference>
<organism evidence="4 5">
    <name type="scientific">Albidovulum litorale</name>
    <dbReference type="NCBI Taxonomy" id="2984134"/>
    <lineage>
        <taxon>Bacteria</taxon>
        <taxon>Pseudomonadati</taxon>
        <taxon>Pseudomonadota</taxon>
        <taxon>Alphaproteobacteria</taxon>
        <taxon>Rhodobacterales</taxon>
        <taxon>Paracoccaceae</taxon>
        <taxon>Albidovulum</taxon>
    </lineage>
</organism>
<keyword evidence="2" id="KW-0012">Acyltransferase</keyword>
<dbReference type="RefSeq" id="WP_263740656.1">
    <property type="nucleotide sequence ID" value="NZ_JAOWKZ010000003.1"/>
</dbReference>
<feature type="domain" description="N-acetyltransferase" evidence="3">
    <location>
        <begin position="9"/>
        <end position="159"/>
    </location>
</feature>
<dbReference type="PROSITE" id="PS51186">
    <property type="entry name" value="GNAT"/>
    <property type="match status" value="1"/>
</dbReference>
<dbReference type="Pfam" id="PF00583">
    <property type="entry name" value="Acetyltransf_1"/>
    <property type="match status" value="1"/>
</dbReference>
<dbReference type="InterPro" id="IPR016181">
    <property type="entry name" value="Acyl_CoA_acyltransferase"/>
</dbReference>
<gene>
    <name evidence="4" type="ORF">OEZ71_14210</name>
</gene>
<sequence>MSDPVISRLNFNAWRPDDPFWRPVLQAHLLHLGPDSRLNRFLVWSSDAAIMRYAAATRPALVLGARIDGRLCGLAELHVGDGSDPVAEIALSVDEDTRRAGIGGALFDVAVSEARRRGLSDIWIHFLRTNTAIRRISDRAGFIRLPERDPSVVTAHIAA</sequence>
<keyword evidence="1" id="KW-0808">Transferase</keyword>
<dbReference type="InterPro" id="IPR000182">
    <property type="entry name" value="GNAT_dom"/>
</dbReference>
<dbReference type="EMBL" id="JAOWKZ010000003">
    <property type="protein sequence ID" value="MCV2873450.1"/>
    <property type="molecule type" value="Genomic_DNA"/>
</dbReference>
<evidence type="ECO:0000313" key="5">
    <source>
        <dbReference type="Proteomes" id="UP001652564"/>
    </source>
</evidence>
<dbReference type="Gene3D" id="3.40.630.30">
    <property type="match status" value="1"/>
</dbReference>
<proteinExistence type="predicted"/>
<evidence type="ECO:0000313" key="4">
    <source>
        <dbReference type="EMBL" id="MCV2873450.1"/>
    </source>
</evidence>
<evidence type="ECO:0000259" key="3">
    <source>
        <dbReference type="PROSITE" id="PS51186"/>
    </source>
</evidence>
<accession>A0ABT2ZQL5</accession>
<dbReference type="InterPro" id="IPR050832">
    <property type="entry name" value="Bact_Acetyltransf"/>
</dbReference>
<dbReference type="SUPFAM" id="SSF55729">
    <property type="entry name" value="Acyl-CoA N-acyltransferases (Nat)"/>
    <property type="match status" value="1"/>
</dbReference>
<keyword evidence="5" id="KW-1185">Reference proteome</keyword>
<evidence type="ECO:0000256" key="2">
    <source>
        <dbReference type="ARBA" id="ARBA00023315"/>
    </source>
</evidence>
<reference evidence="4 5" key="1">
    <citation type="submission" date="2022-10" db="EMBL/GenBank/DDBJ databases">
        <title>Defluviimonas sp. nov., isolated from ocean surface sediments.</title>
        <authorList>
            <person name="He W."/>
            <person name="Wang L."/>
            <person name="Zhang D.-F."/>
        </authorList>
    </citation>
    <scope>NUCLEOTIDE SEQUENCE [LARGE SCALE GENOMIC DNA]</scope>
    <source>
        <strain evidence="4 5">WL0050</strain>
    </source>
</reference>
<evidence type="ECO:0000256" key="1">
    <source>
        <dbReference type="ARBA" id="ARBA00022679"/>
    </source>
</evidence>
<comment type="caution">
    <text evidence="4">The sequence shown here is derived from an EMBL/GenBank/DDBJ whole genome shotgun (WGS) entry which is preliminary data.</text>
</comment>